<feature type="transmembrane region" description="Helical" evidence="2">
    <location>
        <begin position="382"/>
        <end position="404"/>
    </location>
</feature>
<comment type="caution">
    <text evidence="3">The sequence shown here is derived from an EMBL/GenBank/DDBJ whole genome shotgun (WGS) entry which is preliminary data.</text>
</comment>
<evidence type="ECO:0000313" key="4">
    <source>
        <dbReference type="Proteomes" id="UP000266861"/>
    </source>
</evidence>
<protein>
    <recommendedName>
        <fullName evidence="5">Chitinase</fullName>
    </recommendedName>
</protein>
<evidence type="ECO:0008006" key="5">
    <source>
        <dbReference type="Google" id="ProtNLM"/>
    </source>
</evidence>
<name>A0A397H0N1_9GLOM</name>
<reference evidence="3 4" key="1">
    <citation type="submission" date="2018-08" db="EMBL/GenBank/DDBJ databases">
        <title>Genome and evolution of the arbuscular mycorrhizal fungus Diversispora epigaea (formerly Glomus versiforme) and its bacterial endosymbionts.</title>
        <authorList>
            <person name="Sun X."/>
            <person name="Fei Z."/>
            <person name="Harrison M."/>
        </authorList>
    </citation>
    <scope>NUCLEOTIDE SEQUENCE [LARGE SCALE GENOMIC DNA]</scope>
    <source>
        <strain evidence="3 4">IT104</strain>
    </source>
</reference>
<keyword evidence="2" id="KW-1133">Transmembrane helix</keyword>
<dbReference type="Proteomes" id="UP000266861">
    <property type="component" value="Unassembled WGS sequence"/>
</dbReference>
<dbReference type="OrthoDB" id="76388at2759"/>
<proteinExistence type="predicted"/>
<dbReference type="EMBL" id="PQFF01000354">
    <property type="protein sequence ID" value="RHZ56711.1"/>
    <property type="molecule type" value="Genomic_DNA"/>
</dbReference>
<evidence type="ECO:0000313" key="3">
    <source>
        <dbReference type="EMBL" id="RHZ56711.1"/>
    </source>
</evidence>
<dbReference type="STRING" id="1348612.A0A397H0N1"/>
<dbReference type="SUPFAM" id="SSF51445">
    <property type="entry name" value="(Trans)glycosidases"/>
    <property type="match status" value="1"/>
</dbReference>
<keyword evidence="2" id="KW-0812">Transmembrane</keyword>
<sequence length="462" mass="52126">MLEVTVETTLGKNEIFASFSYKVDIKRDTTGDNDACSSLNFSDVLSNAKVFGFYDPLKPLENGSSVVEFIKDIRIDYLNYIVNINRLDKNEQELGYLRSNFSSPGLQILLSITSSDLEMIDFNKENPIRKITEKYKFDGVNIVKNDCDANSLNKTLESIKSMHSVSWNKSLITTFTMNANDNDTSLNNISSIQDYVNYTIIQAFYLNPNDNNSAPLNSNNNNTVTFNSLFKQLKGTDFKKLIWGFDLSGIMKNESKSVTGLMRNNDTCLFNSNFSIWPWKKIRNTALTDMCMAKNDWRRYFETNTNSTILTNLQLNVSFAYEDPESLYHKFNWASDNFAGISIANLAFDSIDNSILKFIKSTKNDSGGGNSIISDNNKNNKVIIGVVVGCILFAIGLFMIFFYCSRRRKRHSAIEVKVIEDKHPYSDQPAVVIPPSLTPSPPPSQQNSPTQQHATLPPPPSQ</sequence>
<dbReference type="AlphaFoldDB" id="A0A397H0N1"/>
<accession>A0A397H0N1</accession>
<organism evidence="3 4">
    <name type="scientific">Diversispora epigaea</name>
    <dbReference type="NCBI Taxonomy" id="1348612"/>
    <lineage>
        <taxon>Eukaryota</taxon>
        <taxon>Fungi</taxon>
        <taxon>Fungi incertae sedis</taxon>
        <taxon>Mucoromycota</taxon>
        <taxon>Glomeromycotina</taxon>
        <taxon>Glomeromycetes</taxon>
        <taxon>Diversisporales</taxon>
        <taxon>Diversisporaceae</taxon>
        <taxon>Diversispora</taxon>
    </lineage>
</organism>
<dbReference type="InterPro" id="IPR017853">
    <property type="entry name" value="GH"/>
</dbReference>
<keyword evidence="2" id="KW-0472">Membrane</keyword>
<gene>
    <name evidence="3" type="ORF">Glove_397g18</name>
</gene>
<evidence type="ECO:0000256" key="1">
    <source>
        <dbReference type="SAM" id="MobiDB-lite"/>
    </source>
</evidence>
<evidence type="ECO:0000256" key="2">
    <source>
        <dbReference type="SAM" id="Phobius"/>
    </source>
</evidence>
<feature type="region of interest" description="Disordered" evidence="1">
    <location>
        <begin position="426"/>
        <end position="462"/>
    </location>
</feature>
<keyword evidence="4" id="KW-1185">Reference proteome</keyword>